<gene>
    <name evidence="3" type="ORF">AN221_05050</name>
</gene>
<evidence type="ECO:0000313" key="3">
    <source>
        <dbReference type="EMBL" id="OEV21748.1"/>
    </source>
</evidence>
<dbReference type="GO" id="GO:0003677">
    <property type="term" value="F:DNA binding"/>
    <property type="evidence" value="ECO:0007669"/>
    <property type="project" value="InterPro"/>
</dbReference>
<dbReference type="PATRIC" id="fig|518642.7.peg.2562"/>
<dbReference type="InterPro" id="IPR025161">
    <property type="entry name" value="IS402-like_dom"/>
</dbReference>
<feature type="domain" description="Insertion element IS402-like" evidence="2">
    <location>
        <begin position="6"/>
        <end position="71"/>
    </location>
</feature>
<dbReference type="EMBL" id="LJGZ01000007">
    <property type="protein sequence ID" value="OEV21748.1"/>
    <property type="molecule type" value="Genomic_DNA"/>
</dbReference>
<dbReference type="GO" id="GO:0004803">
    <property type="term" value="F:transposase activity"/>
    <property type="evidence" value="ECO:0007669"/>
    <property type="project" value="InterPro"/>
</dbReference>
<keyword evidence="4" id="KW-1185">Reference proteome</keyword>
<dbReference type="GO" id="GO:0006313">
    <property type="term" value="P:DNA transposition"/>
    <property type="evidence" value="ECO:0007669"/>
    <property type="project" value="InterPro"/>
</dbReference>
<dbReference type="PANTHER" id="PTHR30007">
    <property type="entry name" value="PHP DOMAIN PROTEIN"/>
    <property type="match status" value="1"/>
</dbReference>
<dbReference type="Proteomes" id="UP000175971">
    <property type="component" value="Unassembled WGS sequence"/>
</dbReference>
<dbReference type="AlphaFoldDB" id="A0A1E7M045"/>
<evidence type="ECO:0000259" key="1">
    <source>
        <dbReference type="Pfam" id="PF01609"/>
    </source>
</evidence>
<protein>
    <submittedName>
        <fullName evidence="3">Transposase</fullName>
    </submittedName>
</protein>
<name>A0A1E7M045_9ACTN</name>
<sequence>MGRGDLSDEQWSVLEPLLPKGARAGRPPVWPRRQLIDGIRFRVRTGVPWWDIPVEYGPWNRVYDLFRRWQRILTRLQSLADAKGAIVWDLSVDSTVCRAHQHAAGARRQGDLQKEPPGGIFSEPHNHGLGRSRGGFTTKLHLAVEQGQKLMSIVVTAGQRGDSPQFEPVLKKVRVPRIGPGRPRVRPDRVRADKAYASRKNRCYLRRRGIRCTIPDKADQARNRRKLGSHGGRPPYFDPADYRERHAVECGINRLKRHRAVATRYDKLAVRYEATVLVAAINEWL</sequence>
<dbReference type="Pfam" id="PF01609">
    <property type="entry name" value="DDE_Tnp_1"/>
    <property type="match status" value="1"/>
</dbReference>
<comment type="caution">
    <text evidence="3">The sequence shown here is derived from an EMBL/GenBank/DDBJ whole genome shotgun (WGS) entry which is preliminary data.</text>
</comment>
<accession>A0A1E7M045</accession>
<organism evidence="3 4">
    <name type="scientific">Streptomyces nanshensis</name>
    <dbReference type="NCBI Taxonomy" id="518642"/>
    <lineage>
        <taxon>Bacteria</taxon>
        <taxon>Bacillati</taxon>
        <taxon>Actinomycetota</taxon>
        <taxon>Actinomycetes</taxon>
        <taxon>Kitasatosporales</taxon>
        <taxon>Streptomycetaceae</taxon>
        <taxon>Streptomyces</taxon>
    </lineage>
</organism>
<feature type="domain" description="Transposase IS4-like" evidence="1">
    <location>
        <begin position="90"/>
        <end position="279"/>
    </location>
</feature>
<proteinExistence type="predicted"/>
<dbReference type="NCBIfam" id="NF033580">
    <property type="entry name" value="transpos_IS5_3"/>
    <property type="match status" value="1"/>
</dbReference>
<evidence type="ECO:0000259" key="2">
    <source>
        <dbReference type="Pfam" id="PF13340"/>
    </source>
</evidence>
<reference evidence="3 4" key="1">
    <citation type="journal article" date="2016" name="Front. Microbiol.">
        <title>Comparative Genomics Analysis of Streptomyces Species Reveals Their Adaptation to the Marine Environment and Their Diversity at the Genomic Level.</title>
        <authorList>
            <person name="Tian X."/>
            <person name="Zhang Z."/>
            <person name="Yang T."/>
            <person name="Chen M."/>
            <person name="Li J."/>
            <person name="Chen F."/>
            <person name="Yang J."/>
            <person name="Li W."/>
            <person name="Zhang B."/>
            <person name="Zhang Z."/>
            <person name="Wu J."/>
            <person name="Zhang C."/>
            <person name="Long L."/>
            <person name="Xiao J."/>
        </authorList>
    </citation>
    <scope>NUCLEOTIDE SEQUENCE [LARGE SCALE GENOMIC DNA]</scope>
    <source>
        <strain evidence="3 4">SCSIO M10372</strain>
    </source>
</reference>
<evidence type="ECO:0000313" key="4">
    <source>
        <dbReference type="Proteomes" id="UP000175971"/>
    </source>
</evidence>
<dbReference type="InterPro" id="IPR002559">
    <property type="entry name" value="Transposase_11"/>
</dbReference>
<dbReference type="PANTHER" id="PTHR30007:SF1">
    <property type="entry name" value="BLR1914 PROTEIN"/>
    <property type="match status" value="1"/>
</dbReference>
<dbReference type="OrthoDB" id="4546548at2"/>
<dbReference type="RefSeq" id="WP_070199997.1">
    <property type="nucleotide sequence ID" value="NZ_LJGZ01000007.1"/>
</dbReference>
<dbReference type="Pfam" id="PF13340">
    <property type="entry name" value="DUF4096"/>
    <property type="match status" value="1"/>
</dbReference>